<evidence type="ECO:0000313" key="2">
    <source>
        <dbReference type="Proteomes" id="UP001589734"/>
    </source>
</evidence>
<accession>A0ABV6BS33</accession>
<dbReference type="RefSeq" id="WP_379685875.1">
    <property type="nucleotide sequence ID" value="NZ_JBHLYW010000007.1"/>
</dbReference>
<dbReference type="Proteomes" id="UP001589734">
    <property type="component" value="Unassembled WGS sequence"/>
</dbReference>
<organism evidence="1 2">
    <name type="scientific">Flavobacterium procerum</name>
    <dbReference type="NCBI Taxonomy" id="1455569"/>
    <lineage>
        <taxon>Bacteria</taxon>
        <taxon>Pseudomonadati</taxon>
        <taxon>Bacteroidota</taxon>
        <taxon>Flavobacteriia</taxon>
        <taxon>Flavobacteriales</taxon>
        <taxon>Flavobacteriaceae</taxon>
        <taxon>Flavobacterium</taxon>
    </lineage>
</organism>
<evidence type="ECO:0000313" key="1">
    <source>
        <dbReference type="EMBL" id="MFC0076842.1"/>
    </source>
</evidence>
<name>A0ABV6BS33_9FLAO</name>
<protein>
    <submittedName>
        <fullName evidence="1">Uncharacterized protein</fullName>
    </submittedName>
</protein>
<dbReference type="EMBL" id="JBHLYW010000007">
    <property type="protein sequence ID" value="MFC0076842.1"/>
    <property type="molecule type" value="Genomic_DNA"/>
</dbReference>
<keyword evidence="2" id="KW-1185">Reference proteome</keyword>
<proteinExistence type="predicted"/>
<comment type="caution">
    <text evidence="1">The sequence shown here is derived from an EMBL/GenBank/DDBJ whole genome shotgun (WGS) entry which is preliminary data.</text>
</comment>
<reference evidence="1 2" key="1">
    <citation type="submission" date="2024-09" db="EMBL/GenBank/DDBJ databases">
        <authorList>
            <person name="Sun Q."/>
            <person name="Mori K."/>
        </authorList>
    </citation>
    <scope>NUCLEOTIDE SEQUENCE [LARGE SCALE GENOMIC DNA]</scope>
    <source>
        <strain evidence="1 2">CGMCC 1.12926</strain>
    </source>
</reference>
<gene>
    <name evidence="1" type="ORF">ACFFLS_07310</name>
</gene>
<sequence length="133" mass="15753">MTIRQYIEQLKTSKDLNQNTDLENSVAKIEGFQFRMENLFENQKLNPEILSKIEQILNLIFIKEENTNSCFANSEEVRSEYKQSFKIFDLLDYVNAFTHSSFYKESHQISIGTETTFFWEMVKIGSDLRKSEK</sequence>